<dbReference type="PANTHER" id="PTHR43319">
    <property type="entry name" value="BETA-LACTAMASE-RELATED"/>
    <property type="match status" value="1"/>
</dbReference>
<evidence type="ECO:0000259" key="1">
    <source>
        <dbReference type="Pfam" id="PF00144"/>
    </source>
</evidence>
<dbReference type="Gene3D" id="3.40.710.10">
    <property type="entry name" value="DD-peptidase/beta-lactamase superfamily"/>
    <property type="match status" value="1"/>
</dbReference>
<feature type="domain" description="Beta-lactamase-related" evidence="1">
    <location>
        <begin position="7"/>
        <end position="333"/>
    </location>
</feature>
<dbReference type="PANTHER" id="PTHR43319:SF3">
    <property type="entry name" value="BETA-LACTAMASE-RELATED DOMAIN-CONTAINING PROTEIN"/>
    <property type="match status" value="1"/>
</dbReference>
<name>A0ABP8DDL5_9ACTN</name>
<dbReference type="Pfam" id="PF00144">
    <property type="entry name" value="Beta-lactamase"/>
    <property type="match status" value="1"/>
</dbReference>
<dbReference type="GO" id="GO:0016787">
    <property type="term" value="F:hydrolase activity"/>
    <property type="evidence" value="ECO:0007669"/>
    <property type="project" value="UniProtKB-KW"/>
</dbReference>
<reference evidence="3" key="1">
    <citation type="journal article" date="2019" name="Int. J. Syst. Evol. Microbiol.">
        <title>The Global Catalogue of Microorganisms (GCM) 10K type strain sequencing project: providing services to taxonomists for standard genome sequencing and annotation.</title>
        <authorList>
            <consortium name="The Broad Institute Genomics Platform"/>
            <consortium name="The Broad Institute Genome Sequencing Center for Infectious Disease"/>
            <person name="Wu L."/>
            <person name="Ma J."/>
        </authorList>
    </citation>
    <scope>NUCLEOTIDE SEQUENCE [LARGE SCALE GENOMIC DNA]</scope>
    <source>
        <strain evidence="3">JCM 17441</strain>
    </source>
</reference>
<dbReference type="InterPro" id="IPR052907">
    <property type="entry name" value="Beta-lactamase/esterase"/>
</dbReference>
<dbReference type="SUPFAM" id="SSF56601">
    <property type="entry name" value="beta-lactamase/transpeptidase-like"/>
    <property type="match status" value="1"/>
</dbReference>
<accession>A0ABP8DDL5</accession>
<dbReference type="InterPro" id="IPR012338">
    <property type="entry name" value="Beta-lactam/transpept-like"/>
</dbReference>
<proteinExistence type="predicted"/>
<dbReference type="InterPro" id="IPR001466">
    <property type="entry name" value="Beta-lactam-related"/>
</dbReference>
<dbReference type="Proteomes" id="UP001500620">
    <property type="component" value="Unassembled WGS sequence"/>
</dbReference>
<dbReference type="RefSeq" id="WP_345130470.1">
    <property type="nucleotide sequence ID" value="NZ_BAABAT010000015.1"/>
</dbReference>
<evidence type="ECO:0000313" key="3">
    <source>
        <dbReference type="Proteomes" id="UP001500620"/>
    </source>
</evidence>
<dbReference type="EMBL" id="BAABAT010000015">
    <property type="protein sequence ID" value="GAA4253423.1"/>
    <property type="molecule type" value="Genomic_DNA"/>
</dbReference>
<organism evidence="2 3">
    <name type="scientific">Dactylosporangium darangshiense</name>
    <dbReference type="NCBI Taxonomy" id="579108"/>
    <lineage>
        <taxon>Bacteria</taxon>
        <taxon>Bacillati</taxon>
        <taxon>Actinomycetota</taxon>
        <taxon>Actinomycetes</taxon>
        <taxon>Micromonosporales</taxon>
        <taxon>Micromonosporaceae</taxon>
        <taxon>Dactylosporangium</taxon>
    </lineage>
</organism>
<protein>
    <submittedName>
        <fullName evidence="2">Serine hydrolase domain-containing protein</fullName>
    </submittedName>
</protein>
<gene>
    <name evidence="2" type="ORF">GCM10022255_054260</name>
</gene>
<evidence type="ECO:0000313" key="2">
    <source>
        <dbReference type="EMBL" id="GAA4253423.1"/>
    </source>
</evidence>
<keyword evidence="3" id="KW-1185">Reference proteome</keyword>
<comment type="caution">
    <text evidence="2">The sequence shown here is derived from an EMBL/GenBank/DDBJ whole genome shotgun (WGS) entry which is preliminary data.</text>
</comment>
<sequence>MGIDDIQGLLEELSASGAERAVQVAVYRDGEEVLSAAAGGATPETVFYTYSSMKAGMSALVHVCVREGMFGYDTALAKLWPEFAEHGKGDVTVRHVLTHSAGLPAVPPDTTPEDLCDWDGMCARLAAAEPWWPAGAKMAYHAITYGYLAGEVVRRATGLAPGAALRELVAAPIGFPDELYFGMPPVEQPRLAPLVDAADITGMPDDSPMLRTVPRALLPTAEYGNRPDILAADIPAGGKNTARALAALYSALIDGTLLPPAQLAEVTAVALSAKDEVMGNDARWCLGFAVGRPGSDSADAFCLAGAGGTFAWADRATGTTVAVAKNLLTPGFDTAQRVCDLVYA</sequence>
<keyword evidence="2" id="KW-0378">Hydrolase</keyword>